<name>A0A9D4QX83_DREPO</name>
<dbReference type="Proteomes" id="UP000828390">
    <property type="component" value="Unassembled WGS sequence"/>
</dbReference>
<gene>
    <name evidence="1" type="ORF">DPMN_088582</name>
</gene>
<proteinExistence type="predicted"/>
<protein>
    <submittedName>
        <fullName evidence="1">Uncharacterized protein</fullName>
    </submittedName>
</protein>
<organism evidence="1 2">
    <name type="scientific">Dreissena polymorpha</name>
    <name type="common">Zebra mussel</name>
    <name type="synonym">Mytilus polymorpha</name>
    <dbReference type="NCBI Taxonomy" id="45954"/>
    <lineage>
        <taxon>Eukaryota</taxon>
        <taxon>Metazoa</taxon>
        <taxon>Spiralia</taxon>
        <taxon>Lophotrochozoa</taxon>
        <taxon>Mollusca</taxon>
        <taxon>Bivalvia</taxon>
        <taxon>Autobranchia</taxon>
        <taxon>Heteroconchia</taxon>
        <taxon>Euheterodonta</taxon>
        <taxon>Imparidentia</taxon>
        <taxon>Neoheterodontei</taxon>
        <taxon>Myida</taxon>
        <taxon>Dreissenoidea</taxon>
        <taxon>Dreissenidae</taxon>
        <taxon>Dreissena</taxon>
    </lineage>
</organism>
<dbReference type="AlphaFoldDB" id="A0A9D4QX83"/>
<dbReference type="EMBL" id="JAIWYP010000003">
    <property type="protein sequence ID" value="KAH3846283.1"/>
    <property type="molecule type" value="Genomic_DNA"/>
</dbReference>
<sequence>MAQQRPTWLVMGPNIVEIDRIVIRDVQYKFEVIRCRNEEVNTQLLTKFAFFESGRRKISDRAPPQPPSLLTQGSDQNSVTFQGFSANCVGGAGNQDGRMDRQTDITTISPLFLRKAWG</sequence>
<evidence type="ECO:0000313" key="1">
    <source>
        <dbReference type="EMBL" id="KAH3846283.1"/>
    </source>
</evidence>
<reference evidence="1" key="1">
    <citation type="journal article" date="2019" name="bioRxiv">
        <title>The Genome of the Zebra Mussel, Dreissena polymorpha: A Resource for Invasive Species Research.</title>
        <authorList>
            <person name="McCartney M.A."/>
            <person name="Auch B."/>
            <person name="Kono T."/>
            <person name="Mallez S."/>
            <person name="Zhang Y."/>
            <person name="Obille A."/>
            <person name="Becker A."/>
            <person name="Abrahante J.E."/>
            <person name="Garbe J."/>
            <person name="Badalamenti J.P."/>
            <person name="Herman A."/>
            <person name="Mangelson H."/>
            <person name="Liachko I."/>
            <person name="Sullivan S."/>
            <person name="Sone E.D."/>
            <person name="Koren S."/>
            <person name="Silverstein K.A.T."/>
            <person name="Beckman K.B."/>
            <person name="Gohl D.M."/>
        </authorList>
    </citation>
    <scope>NUCLEOTIDE SEQUENCE</scope>
    <source>
        <strain evidence="1">Duluth1</strain>
        <tissue evidence="1">Whole animal</tissue>
    </source>
</reference>
<reference evidence="1" key="2">
    <citation type="submission" date="2020-11" db="EMBL/GenBank/DDBJ databases">
        <authorList>
            <person name="McCartney M.A."/>
            <person name="Auch B."/>
            <person name="Kono T."/>
            <person name="Mallez S."/>
            <person name="Becker A."/>
            <person name="Gohl D.M."/>
            <person name="Silverstein K.A.T."/>
            <person name="Koren S."/>
            <person name="Bechman K.B."/>
            <person name="Herman A."/>
            <person name="Abrahante J.E."/>
            <person name="Garbe J."/>
        </authorList>
    </citation>
    <scope>NUCLEOTIDE SEQUENCE</scope>
    <source>
        <strain evidence="1">Duluth1</strain>
        <tissue evidence="1">Whole animal</tissue>
    </source>
</reference>
<evidence type="ECO:0000313" key="2">
    <source>
        <dbReference type="Proteomes" id="UP000828390"/>
    </source>
</evidence>
<comment type="caution">
    <text evidence="1">The sequence shown here is derived from an EMBL/GenBank/DDBJ whole genome shotgun (WGS) entry which is preliminary data.</text>
</comment>
<keyword evidence="2" id="KW-1185">Reference proteome</keyword>
<accession>A0A9D4QX83</accession>